<evidence type="ECO:0000313" key="4">
    <source>
        <dbReference type="Proteomes" id="UP001390339"/>
    </source>
</evidence>
<feature type="transmembrane region" description="Helical" evidence="2">
    <location>
        <begin position="879"/>
        <end position="897"/>
    </location>
</feature>
<dbReference type="EMBL" id="JAPCWZ010000009">
    <property type="protein sequence ID" value="KAK8851007.1"/>
    <property type="molecule type" value="Genomic_DNA"/>
</dbReference>
<protein>
    <recommendedName>
        <fullName evidence="5">Heterokaryon incompatibility domain-containing protein</fullName>
    </recommendedName>
</protein>
<keyword evidence="2" id="KW-1133">Transmembrane helix</keyword>
<feature type="transmembrane region" description="Helical" evidence="2">
    <location>
        <begin position="606"/>
        <end position="632"/>
    </location>
</feature>
<evidence type="ECO:0000256" key="1">
    <source>
        <dbReference type="SAM" id="MobiDB-lite"/>
    </source>
</evidence>
<accession>A0ABR2HQN2</accession>
<feature type="transmembrane region" description="Helical" evidence="2">
    <location>
        <begin position="954"/>
        <end position="976"/>
    </location>
</feature>
<evidence type="ECO:0008006" key="5">
    <source>
        <dbReference type="Google" id="ProtNLM"/>
    </source>
</evidence>
<keyword evidence="4" id="KW-1185">Reference proteome</keyword>
<dbReference type="Proteomes" id="UP001390339">
    <property type="component" value="Unassembled WGS sequence"/>
</dbReference>
<feature type="transmembrane region" description="Helical" evidence="2">
    <location>
        <begin position="1106"/>
        <end position="1122"/>
    </location>
</feature>
<evidence type="ECO:0000313" key="3">
    <source>
        <dbReference type="EMBL" id="KAK8851007.1"/>
    </source>
</evidence>
<organism evidence="3 4">
    <name type="scientific">Apiospora arundinis</name>
    <dbReference type="NCBI Taxonomy" id="335852"/>
    <lineage>
        <taxon>Eukaryota</taxon>
        <taxon>Fungi</taxon>
        <taxon>Dikarya</taxon>
        <taxon>Ascomycota</taxon>
        <taxon>Pezizomycotina</taxon>
        <taxon>Sordariomycetes</taxon>
        <taxon>Xylariomycetidae</taxon>
        <taxon>Amphisphaeriales</taxon>
        <taxon>Apiosporaceae</taxon>
        <taxon>Apiospora</taxon>
    </lineage>
</organism>
<feature type="transmembrane region" description="Helical" evidence="2">
    <location>
        <begin position="1176"/>
        <end position="1195"/>
    </location>
</feature>
<feature type="transmembrane region" description="Helical" evidence="2">
    <location>
        <begin position="829"/>
        <end position="849"/>
    </location>
</feature>
<comment type="caution">
    <text evidence="3">The sequence shown here is derived from an EMBL/GenBank/DDBJ whole genome shotgun (WGS) entry which is preliminary data.</text>
</comment>
<sequence>MASDYLSHSDKFGRVVGVDKGDSAHEMYLNPVDGRLVPLVVQGTSNGSLEPGGTKASGTWHRSGPASMKVSWILRLVYWTYSSEVVLKWIPTCLLLLPMLLWPQSLEGTLRNNGNYDQVCAFDRQYPKIARNHKENRNPDEDEEMDNLGAHEEEFEQPLLSGGDIEMTNITPSVASASAAPAIIHGNNPIDVDEDYDDLLPRHFGPRWLCFLQYNRARDVVGYETRLVAEWVRERRDNGDNDDTDFVFLSYTRKQFCVATPQELESWNVDSTTREALFQIAPRDRETLIQYGIEAARSAGKPAFWLDYECIRDADGLSKATSQSTDVYRICDIVRAAHSMVILVGPSLQSKYSPATRETYSPDAVVRWLQEWGTRLWTLPEILLVSSEKRVKIYAIDGPSPPLEWSKRHFASRSVWSDAKLVRQLLDHYESSIHLKPLELISIALDCFSRRHTEQFNQGDIVYALMGLLRRRPAVNKSDTSFIAFARLSLANDTEALLERLICLQPLRPGLPWHDQSDFWNAKLWDVEPRCQVAGIVDDETVVIDGARGATIQWNSMEQIYFFKRPTVWRTIGKILLRGVPLYFIFGLAMTIVGALVNSMGPVPGFLAPGIIVLVPSSIIALASPALILNIYSGKFWSTQALFVGVEGVPSTLGYVEKRLFGSDAGRLKWSTAGSQLSRHQLSPGGECVGLSPPLPEDPQHSERENDEAPRMATFTLIDTYSMTALAFQAARPPTAVIICGQEGGMQRAALCSYDWKRNTFAREHVVRLKTTVLDRMLRMDRFRFSLKRRRAPLEDHGVLQTSNNRLPGLKPIGPYERKRMIGKWNIDLVLLPCMFFMSSQIGVFTPVITSPDSQYYYLGFLLPQPFIPILFRCLSLRLIVSSASLLAGVVKFIHAMRNPGDESASMVLSISTDSSSTPESGTLSVFDGISSGTLLSSLIFLTYSWYGATSTGALRLLTWACGAPLIIGLSIHLRTGSDKPLYFNYIFFIVSVLLSFYAFITFRTPDEVSSTYPRDEQHFKLLRLTKQRHESDKMLSLSKLLQMLQRSNTWFFLAASLLASSLAMVEVSFDVGWSPQQLTFPAVALLPVFLLLACGSLFKVPVLRIPIIVLFVCVTFAYRMFFPTIPIDTDNNSGIGKECGIRYLVPAMFPALTQFLLWAFLITESHEPAGHLHSLAFSMGGYAIGKIILIAIGGNGVEGWHPPLIFGLEVMVLFTWSLYKWGPGRLWRREREQVITQDSETGAVA</sequence>
<feature type="transmembrane region" description="Helical" evidence="2">
    <location>
        <begin position="1050"/>
        <end position="1068"/>
    </location>
</feature>
<feature type="transmembrane region" description="Helical" evidence="2">
    <location>
        <begin position="982"/>
        <end position="1001"/>
    </location>
</feature>
<keyword evidence="2" id="KW-0812">Transmembrane</keyword>
<feature type="transmembrane region" description="Helical" evidence="2">
    <location>
        <begin position="1142"/>
        <end position="1164"/>
    </location>
</feature>
<reference evidence="3 4" key="1">
    <citation type="journal article" date="2024" name="IMA Fungus">
        <title>Apiospora arundinis, a panoply of carbohydrate-active enzymes and secondary metabolites.</title>
        <authorList>
            <person name="Sorensen T."/>
            <person name="Petersen C."/>
            <person name="Muurmann A.T."/>
            <person name="Christiansen J.V."/>
            <person name="Brundto M.L."/>
            <person name="Overgaard C.K."/>
            <person name="Boysen A.T."/>
            <person name="Wollenberg R.D."/>
            <person name="Larsen T.O."/>
            <person name="Sorensen J.L."/>
            <person name="Nielsen K.L."/>
            <person name="Sondergaard T.E."/>
        </authorList>
    </citation>
    <scope>NUCLEOTIDE SEQUENCE [LARGE SCALE GENOMIC DNA]</scope>
    <source>
        <strain evidence="3 4">AAU 773</strain>
    </source>
</reference>
<evidence type="ECO:0000256" key="2">
    <source>
        <dbReference type="SAM" id="Phobius"/>
    </source>
</evidence>
<feature type="transmembrane region" description="Helical" evidence="2">
    <location>
        <begin position="1080"/>
        <end position="1099"/>
    </location>
</feature>
<keyword evidence="2" id="KW-0472">Membrane</keyword>
<gene>
    <name evidence="3" type="ORF">PGQ11_013486</name>
</gene>
<name>A0ABR2HQN2_9PEZI</name>
<feature type="region of interest" description="Disordered" evidence="1">
    <location>
        <begin position="678"/>
        <end position="708"/>
    </location>
</feature>
<feature type="transmembrane region" description="Helical" evidence="2">
    <location>
        <begin position="1201"/>
        <end position="1220"/>
    </location>
</feature>
<feature type="compositionally biased region" description="Basic and acidic residues" evidence="1">
    <location>
        <begin position="698"/>
        <end position="708"/>
    </location>
</feature>
<feature type="transmembrane region" description="Helical" evidence="2">
    <location>
        <begin position="580"/>
        <end position="600"/>
    </location>
</feature>
<proteinExistence type="predicted"/>